<gene>
    <name evidence="1" type="ordered locus">Cyan7822_3445</name>
</gene>
<dbReference type="KEGG" id="cyj:Cyan7822_3445"/>
<dbReference type="AlphaFoldDB" id="E0UEE7"/>
<dbReference type="OrthoDB" id="9849099at2"/>
<proteinExistence type="predicted"/>
<protein>
    <submittedName>
        <fullName evidence="1">Uncharacterized protein</fullName>
    </submittedName>
</protein>
<dbReference type="RefSeq" id="WP_013323462.1">
    <property type="nucleotide sequence ID" value="NC_014501.1"/>
</dbReference>
<keyword evidence="2" id="KW-1185">Reference proteome</keyword>
<name>E0UEE7_GLOV7</name>
<dbReference type="eggNOG" id="ENOG5030R0U">
    <property type="taxonomic scope" value="Bacteria"/>
</dbReference>
<dbReference type="Proteomes" id="UP000008206">
    <property type="component" value="Chromosome"/>
</dbReference>
<sequence length="102" mass="11916">MKPNRLKTDIDQELKLLLKGLLTHGQNQPELIGLVTEITAERDSFWQKQFILAAIIDYMFEHLSEMNRLQEDIPNLKDKILTEVNNEYSKTSIEELQSSQKN</sequence>
<organism evidence="1 2">
    <name type="scientific">Gloeothece verrucosa (strain PCC 7822)</name>
    <name type="common">Cyanothece sp. (strain PCC 7822)</name>
    <dbReference type="NCBI Taxonomy" id="497965"/>
    <lineage>
        <taxon>Bacteria</taxon>
        <taxon>Bacillati</taxon>
        <taxon>Cyanobacteriota</taxon>
        <taxon>Cyanophyceae</taxon>
        <taxon>Oscillatoriophycideae</taxon>
        <taxon>Chroococcales</taxon>
        <taxon>Aphanothecaceae</taxon>
        <taxon>Gloeothece</taxon>
        <taxon>Gloeothece verrucosa</taxon>
    </lineage>
</organism>
<evidence type="ECO:0000313" key="1">
    <source>
        <dbReference type="EMBL" id="ADN15393.1"/>
    </source>
</evidence>
<dbReference type="EMBL" id="CP002198">
    <property type="protein sequence ID" value="ADN15393.1"/>
    <property type="molecule type" value="Genomic_DNA"/>
</dbReference>
<dbReference type="HOGENOM" id="CLU_2272728_0_0_3"/>
<reference evidence="2" key="1">
    <citation type="journal article" date="2011" name="MBio">
        <title>Novel metabolic attributes of the genus Cyanothece, comprising a group of unicellular nitrogen-fixing Cyanobacteria.</title>
        <authorList>
            <person name="Bandyopadhyay A."/>
            <person name="Elvitigala T."/>
            <person name="Welsh E."/>
            <person name="Stockel J."/>
            <person name="Liberton M."/>
            <person name="Min H."/>
            <person name="Sherman L.A."/>
            <person name="Pakrasi H.B."/>
        </authorList>
    </citation>
    <scope>NUCLEOTIDE SEQUENCE [LARGE SCALE GENOMIC DNA]</scope>
    <source>
        <strain evidence="2">PCC 7822</strain>
    </source>
</reference>
<evidence type="ECO:0000313" key="2">
    <source>
        <dbReference type="Proteomes" id="UP000008206"/>
    </source>
</evidence>
<accession>E0UEE7</accession>